<dbReference type="AlphaFoldDB" id="A0A1H0J327"/>
<dbReference type="RefSeq" id="WP_090474650.1">
    <property type="nucleotide sequence ID" value="NZ_LT629710.1"/>
</dbReference>
<dbReference type="InterPro" id="IPR000073">
    <property type="entry name" value="AB_hydrolase_1"/>
</dbReference>
<evidence type="ECO:0000313" key="3">
    <source>
        <dbReference type="Proteomes" id="UP000198741"/>
    </source>
</evidence>
<protein>
    <submittedName>
        <fullName evidence="2">Pimeloyl-ACP methyl ester carboxylesterase</fullName>
    </submittedName>
</protein>
<dbReference type="InterPro" id="IPR029058">
    <property type="entry name" value="AB_hydrolase_fold"/>
</dbReference>
<dbReference type="SUPFAM" id="SSF53474">
    <property type="entry name" value="alpha/beta-Hydrolases"/>
    <property type="match status" value="1"/>
</dbReference>
<name>A0A1H0J327_9ACTN</name>
<dbReference type="OrthoDB" id="5422338at2"/>
<keyword evidence="3" id="KW-1185">Reference proteome</keyword>
<dbReference type="Gene3D" id="3.40.50.1820">
    <property type="entry name" value="alpha/beta hydrolase"/>
    <property type="match status" value="1"/>
</dbReference>
<feature type="domain" description="AB hydrolase-1" evidence="1">
    <location>
        <begin position="22"/>
        <end position="134"/>
    </location>
</feature>
<dbReference type="Proteomes" id="UP000198741">
    <property type="component" value="Chromosome I"/>
</dbReference>
<evidence type="ECO:0000259" key="1">
    <source>
        <dbReference type="Pfam" id="PF00561"/>
    </source>
</evidence>
<proteinExistence type="predicted"/>
<dbReference type="EMBL" id="LT629710">
    <property type="protein sequence ID" value="SDO38002.1"/>
    <property type="molecule type" value="Genomic_DNA"/>
</dbReference>
<reference evidence="2 3" key="1">
    <citation type="submission" date="2016-10" db="EMBL/GenBank/DDBJ databases">
        <authorList>
            <person name="de Groot N.N."/>
        </authorList>
    </citation>
    <scope>NUCLEOTIDE SEQUENCE [LARGE SCALE GENOMIC DNA]</scope>
    <source>
        <strain evidence="3">P4-7,KCTC 19426,CECT 7604</strain>
    </source>
</reference>
<dbReference type="PANTHER" id="PTHR43798:SF33">
    <property type="entry name" value="HYDROLASE, PUTATIVE (AFU_ORTHOLOGUE AFUA_2G14860)-RELATED"/>
    <property type="match status" value="1"/>
</dbReference>
<dbReference type="Pfam" id="PF00561">
    <property type="entry name" value="Abhydrolase_1"/>
    <property type="match status" value="1"/>
</dbReference>
<sequence length="290" mass="30250">MRRIPVAGGDLAVHELGGGDVTVVALHGITANGLTWLRLAGALDGTARVLAPDLRGRAASAGTTSPRGLGAHVDDLLAVLDAYGLENTVLIGHSMGAYVAALAGARHPDRFAGVVLVDGGVAFPPPPDLDIDARLVATIGPAMQRLSMTFASPAAYLDFWRPHPAVGPLLTGPTAHDVEQYLQHDLVRDGAEFRSSCVAEVIRADGADVLADPETHRAAAAATVPTSLLWAERGLLDQAPGLLTAESIEAAGLPSTVDLRFVPDVNHYSIIIGDAGVRTVAETVRRHLHR</sequence>
<gene>
    <name evidence="2" type="ORF">SAMN04515671_0755</name>
</gene>
<evidence type="ECO:0000313" key="2">
    <source>
        <dbReference type="EMBL" id="SDO38002.1"/>
    </source>
</evidence>
<organism evidence="2 3">
    <name type="scientific">Nakamurella panacisegetis</name>
    <dbReference type="NCBI Taxonomy" id="1090615"/>
    <lineage>
        <taxon>Bacteria</taxon>
        <taxon>Bacillati</taxon>
        <taxon>Actinomycetota</taxon>
        <taxon>Actinomycetes</taxon>
        <taxon>Nakamurellales</taxon>
        <taxon>Nakamurellaceae</taxon>
        <taxon>Nakamurella</taxon>
    </lineage>
</organism>
<dbReference type="InterPro" id="IPR050266">
    <property type="entry name" value="AB_hydrolase_sf"/>
</dbReference>
<dbReference type="GO" id="GO:0016020">
    <property type="term" value="C:membrane"/>
    <property type="evidence" value="ECO:0007669"/>
    <property type="project" value="TreeGrafter"/>
</dbReference>
<dbReference type="GO" id="GO:0003824">
    <property type="term" value="F:catalytic activity"/>
    <property type="evidence" value="ECO:0007669"/>
    <property type="project" value="UniProtKB-ARBA"/>
</dbReference>
<dbReference type="PANTHER" id="PTHR43798">
    <property type="entry name" value="MONOACYLGLYCEROL LIPASE"/>
    <property type="match status" value="1"/>
</dbReference>
<dbReference type="STRING" id="1090615.SAMN04515671_0755"/>
<accession>A0A1H0J327</accession>